<keyword evidence="3" id="KW-0731">Sigma factor</keyword>
<sequence length="243" mass="26782">MPITTTAWQREIGLMEQRRGHAEVQGDGEDQLEELGDVELFGRAKAGDTFAVDLVWRRHYPYALKVARRYTRNPSDADDLAAEAFVRILSLLRAGRGPREHGKTYVARTVRNIATDRSRRRQPPTTVIDEAHDLPASDDPAAAALSAMELGDVLEGLAACPPRQRYAMQLTVFEGVPIARVAADLGISKNAVAALLVRARESIRRFVAQRVHEHGTGGRRAAADPGYRQLVPVMRDRAGRSDG</sequence>
<dbReference type="Pfam" id="PF04542">
    <property type="entry name" value="Sigma70_r2"/>
    <property type="match status" value="1"/>
</dbReference>
<dbReference type="NCBIfam" id="TIGR02937">
    <property type="entry name" value="sigma70-ECF"/>
    <property type="match status" value="1"/>
</dbReference>
<comment type="similarity">
    <text evidence="1">Belongs to the sigma-70 factor family. ECF subfamily.</text>
</comment>
<evidence type="ECO:0000313" key="8">
    <source>
        <dbReference type="EMBL" id="MFD2792898.1"/>
    </source>
</evidence>
<dbReference type="Proteomes" id="UP001597479">
    <property type="component" value="Unassembled WGS sequence"/>
</dbReference>
<comment type="caution">
    <text evidence="8">The sequence shown here is derived from an EMBL/GenBank/DDBJ whole genome shotgun (WGS) entry which is preliminary data.</text>
</comment>
<keyword evidence="5" id="KW-0804">Transcription</keyword>
<evidence type="ECO:0000256" key="3">
    <source>
        <dbReference type="ARBA" id="ARBA00023082"/>
    </source>
</evidence>
<evidence type="ECO:0000256" key="4">
    <source>
        <dbReference type="ARBA" id="ARBA00023125"/>
    </source>
</evidence>
<evidence type="ECO:0000256" key="5">
    <source>
        <dbReference type="ARBA" id="ARBA00023163"/>
    </source>
</evidence>
<feature type="domain" description="RNA polymerase sigma-70 region 2" evidence="6">
    <location>
        <begin position="56"/>
        <end position="122"/>
    </location>
</feature>
<dbReference type="InterPro" id="IPR013249">
    <property type="entry name" value="RNA_pol_sigma70_r4_t2"/>
</dbReference>
<dbReference type="InterPro" id="IPR013325">
    <property type="entry name" value="RNA_pol_sigma_r2"/>
</dbReference>
<dbReference type="Pfam" id="PF08281">
    <property type="entry name" value="Sigma70_r4_2"/>
    <property type="match status" value="1"/>
</dbReference>
<dbReference type="Gene3D" id="1.10.1740.10">
    <property type="match status" value="1"/>
</dbReference>
<proteinExistence type="inferred from homology"/>
<dbReference type="InterPro" id="IPR013324">
    <property type="entry name" value="RNA_pol_sigma_r3/r4-like"/>
</dbReference>
<keyword evidence="2" id="KW-0805">Transcription regulation</keyword>
<dbReference type="InterPro" id="IPR007627">
    <property type="entry name" value="RNA_pol_sigma70_r2"/>
</dbReference>
<evidence type="ECO:0000259" key="7">
    <source>
        <dbReference type="Pfam" id="PF08281"/>
    </source>
</evidence>
<dbReference type="SUPFAM" id="SSF88946">
    <property type="entry name" value="Sigma2 domain of RNA polymerase sigma factors"/>
    <property type="match status" value="1"/>
</dbReference>
<evidence type="ECO:0000256" key="2">
    <source>
        <dbReference type="ARBA" id="ARBA00023015"/>
    </source>
</evidence>
<dbReference type="EMBL" id="JBHUOG010000001">
    <property type="protein sequence ID" value="MFD2792898.1"/>
    <property type="molecule type" value="Genomic_DNA"/>
</dbReference>
<protein>
    <submittedName>
        <fullName evidence="8">RNA polymerase sigma factor</fullName>
    </submittedName>
</protein>
<dbReference type="PANTHER" id="PTHR43133:SF8">
    <property type="entry name" value="RNA POLYMERASE SIGMA FACTOR HI_1459-RELATED"/>
    <property type="match status" value="1"/>
</dbReference>
<reference evidence="9" key="1">
    <citation type="journal article" date="2019" name="Int. J. Syst. Evol. Microbiol.">
        <title>The Global Catalogue of Microorganisms (GCM) 10K type strain sequencing project: providing services to taxonomists for standard genome sequencing and annotation.</title>
        <authorList>
            <consortium name="The Broad Institute Genomics Platform"/>
            <consortium name="The Broad Institute Genome Sequencing Center for Infectious Disease"/>
            <person name="Wu L."/>
            <person name="Ma J."/>
        </authorList>
    </citation>
    <scope>NUCLEOTIDE SEQUENCE [LARGE SCALE GENOMIC DNA]</scope>
    <source>
        <strain evidence="9">CCM 7044</strain>
    </source>
</reference>
<evidence type="ECO:0000259" key="6">
    <source>
        <dbReference type="Pfam" id="PF04542"/>
    </source>
</evidence>
<evidence type="ECO:0000256" key="1">
    <source>
        <dbReference type="ARBA" id="ARBA00010641"/>
    </source>
</evidence>
<evidence type="ECO:0000313" key="9">
    <source>
        <dbReference type="Proteomes" id="UP001597479"/>
    </source>
</evidence>
<keyword evidence="4" id="KW-0238">DNA-binding</keyword>
<dbReference type="PANTHER" id="PTHR43133">
    <property type="entry name" value="RNA POLYMERASE ECF-TYPE SIGMA FACTO"/>
    <property type="match status" value="1"/>
</dbReference>
<dbReference type="Gene3D" id="1.10.10.10">
    <property type="entry name" value="Winged helix-like DNA-binding domain superfamily/Winged helix DNA-binding domain"/>
    <property type="match status" value="1"/>
</dbReference>
<dbReference type="RefSeq" id="WP_377180738.1">
    <property type="nucleotide sequence ID" value="NZ_JBHUOG010000001.1"/>
</dbReference>
<accession>A0ABW5VMI0</accession>
<dbReference type="InterPro" id="IPR036388">
    <property type="entry name" value="WH-like_DNA-bd_sf"/>
</dbReference>
<keyword evidence="9" id="KW-1185">Reference proteome</keyword>
<gene>
    <name evidence="8" type="ORF">ACFS27_04975</name>
</gene>
<feature type="domain" description="RNA polymerase sigma factor 70 region 4 type 2" evidence="7">
    <location>
        <begin position="160"/>
        <end position="201"/>
    </location>
</feature>
<dbReference type="SUPFAM" id="SSF88659">
    <property type="entry name" value="Sigma3 and sigma4 domains of RNA polymerase sigma factors"/>
    <property type="match status" value="1"/>
</dbReference>
<name>A0ABW5VMI0_9MICO</name>
<dbReference type="InterPro" id="IPR039425">
    <property type="entry name" value="RNA_pol_sigma-70-like"/>
</dbReference>
<dbReference type="InterPro" id="IPR014284">
    <property type="entry name" value="RNA_pol_sigma-70_dom"/>
</dbReference>
<organism evidence="8 9">
    <name type="scientific">Promicromonospora vindobonensis</name>
    <dbReference type="NCBI Taxonomy" id="195748"/>
    <lineage>
        <taxon>Bacteria</taxon>
        <taxon>Bacillati</taxon>
        <taxon>Actinomycetota</taxon>
        <taxon>Actinomycetes</taxon>
        <taxon>Micrococcales</taxon>
        <taxon>Promicromonosporaceae</taxon>
        <taxon>Promicromonospora</taxon>
    </lineage>
</organism>